<evidence type="ECO:0000313" key="1">
    <source>
        <dbReference type="EMBL" id="KAJ4435282.1"/>
    </source>
</evidence>
<proteinExistence type="predicted"/>
<organism evidence="1 2">
    <name type="scientific">Periplaneta americana</name>
    <name type="common">American cockroach</name>
    <name type="synonym">Blatta americana</name>
    <dbReference type="NCBI Taxonomy" id="6978"/>
    <lineage>
        <taxon>Eukaryota</taxon>
        <taxon>Metazoa</taxon>
        <taxon>Ecdysozoa</taxon>
        <taxon>Arthropoda</taxon>
        <taxon>Hexapoda</taxon>
        <taxon>Insecta</taxon>
        <taxon>Pterygota</taxon>
        <taxon>Neoptera</taxon>
        <taxon>Polyneoptera</taxon>
        <taxon>Dictyoptera</taxon>
        <taxon>Blattodea</taxon>
        <taxon>Blattoidea</taxon>
        <taxon>Blattidae</taxon>
        <taxon>Blattinae</taxon>
        <taxon>Periplaneta</taxon>
    </lineage>
</organism>
<name>A0ABQ8SM98_PERAM</name>
<dbReference type="Proteomes" id="UP001148838">
    <property type="component" value="Unassembled WGS sequence"/>
</dbReference>
<accession>A0ABQ8SM98</accession>
<keyword evidence="2" id="KW-1185">Reference proteome</keyword>
<dbReference type="EMBL" id="JAJSOF020000023">
    <property type="protein sequence ID" value="KAJ4435282.1"/>
    <property type="molecule type" value="Genomic_DNA"/>
</dbReference>
<sequence length="174" mass="19483">MGDWYAVEIVEHDKPVEENTISTVIDVCPVLQLHREDDTIRLQWNENAGVLVYKFRQPKPHQPGFWDSAGSQNGSLVERYNVRFSGTVQVMKAVSSHMVLTFCARGHQKMFSVLMSRTKRLHHTDVRGVNNMLKRRGLPRGLVKEMCRGAAPAPRLAAAAASAAVLLVLLASRH</sequence>
<reference evidence="1 2" key="1">
    <citation type="journal article" date="2022" name="Allergy">
        <title>Genome assembly and annotation of Periplaneta americana reveal a comprehensive cockroach allergen profile.</title>
        <authorList>
            <person name="Wang L."/>
            <person name="Xiong Q."/>
            <person name="Saelim N."/>
            <person name="Wang L."/>
            <person name="Nong W."/>
            <person name="Wan A.T."/>
            <person name="Shi M."/>
            <person name="Liu X."/>
            <person name="Cao Q."/>
            <person name="Hui J.H.L."/>
            <person name="Sookrung N."/>
            <person name="Leung T.F."/>
            <person name="Tungtrongchitr A."/>
            <person name="Tsui S.K.W."/>
        </authorList>
    </citation>
    <scope>NUCLEOTIDE SEQUENCE [LARGE SCALE GENOMIC DNA]</scope>
    <source>
        <strain evidence="1">PWHHKU_190912</strain>
    </source>
</reference>
<evidence type="ECO:0000313" key="2">
    <source>
        <dbReference type="Proteomes" id="UP001148838"/>
    </source>
</evidence>
<gene>
    <name evidence="1" type="ORF">ANN_17892</name>
</gene>
<comment type="caution">
    <text evidence="1">The sequence shown here is derived from an EMBL/GenBank/DDBJ whole genome shotgun (WGS) entry which is preliminary data.</text>
</comment>
<protein>
    <submittedName>
        <fullName evidence="1">Uncharacterized protein</fullName>
    </submittedName>
</protein>